<accession>A0A3M6FYL7</accession>
<dbReference type="Pfam" id="PF07791">
    <property type="entry name" value="Imm11"/>
    <property type="match status" value="1"/>
</dbReference>
<dbReference type="InterPro" id="IPR012433">
    <property type="entry name" value="Imm11"/>
</dbReference>
<proteinExistence type="predicted"/>
<dbReference type="AlphaFoldDB" id="A0A3M6FYL7"/>
<feature type="domain" description="Immunity MXAN-0049 protein" evidence="1">
    <location>
        <begin position="64"/>
        <end position="186"/>
    </location>
</feature>
<dbReference type="EMBL" id="RBVA01000959">
    <property type="protein sequence ID" value="RMV85184.1"/>
    <property type="molecule type" value="Genomic_DNA"/>
</dbReference>
<comment type="caution">
    <text evidence="2">The sequence shown here is derived from an EMBL/GenBank/DDBJ whole genome shotgun (WGS) entry which is preliminary data.</text>
</comment>
<name>A0A3M6FYL7_PSEAJ</name>
<organism evidence="2 3">
    <name type="scientific">Pseudomonas amygdali pv. tabaci</name>
    <name type="common">Pseudomonas syringae pv. tabaci</name>
    <dbReference type="NCBI Taxonomy" id="322"/>
    <lineage>
        <taxon>Bacteria</taxon>
        <taxon>Pseudomonadati</taxon>
        <taxon>Pseudomonadota</taxon>
        <taxon>Gammaproteobacteria</taxon>
        <taxon>Pseudomonadales</taxon>
        <taxon>Pseudomonadaceae</taxon>
        <taxon>Pseudomonas</taxon>
        <taxon>Pseudomonas amygdali</taxon>
    </lineage>
</organism>
<dbReference type="Proteomes" id="UP000271531">
    <property type="component" value="Unassembled WGS sequence"/>
</dbReference>
<gene>
    <name evidence="2" type="ORF">ALP03_00810</name>
</gene>
<reference evidence="2 3" key="1">
    <citation type="submission" date="2018-08" db="EMBL/GenBank/DDBJ databases">
        <title>Recombination of ecologically and evolutionarily significant loci maintains genetic cohesion in the Pseudomonas syringae species complex.</title>
        <authorList>
            <person name="Dillon M."/>
            <person name="Thakur S."/>
            <person name="Almeida R.N.D."/>
            <person name="Weir B.S."/>
            <person name="Guttman D.S."/>
        </authorList>
    </citation>
    <scope>NUCLEOTIDE SEQUENCE [LARGE SCALE GENOMIC DNA]</scope>
    <source>
        <strain evidence="2 3">ICMP 4525</strain>
    </source>
</reference>
<sequence length="191" mass="21722">MLVAKIFIINISSSYPDSYWFKSNVLTGQDPILLKKGMEISEDVLVEFTSTSRASTNGILKYDFFFSDGPNFISPRFHKLLLEANVSGVKFFDANVYISGKKYEGYKFFNPTSRLSAFDKEKSKNEPLVSYLPDGPKIYTEIVLKDDVDIGVDIFRAEEDFTTILATARVKDLCEINKVRGLQFKEHILEA</sequence>
<evidence type="ECO:0000313" key="3">
    <source>
        <dbReference type="Proteomes" id="UP000271531"/>
    </source>
</evidence>
<protein>
    <recommendedName>
        <fullName evidence="1">Immunity MXAN-0049 protein domain-containing protein</fullName>
    </recommendedName>
</protein>
<evidence type="ECO:0000313" key="2">
    <source>
        <dbReference type="EMBL" id="RMV85184.1"/>
    </source>
</evidence>
<evidence type="ECO:0000259" key="1">
    <source>
        <dbReference type="Pfam" id="PF07791"/>
    </source>
</evidence>